<dbReference type="KEGG" id="slim:SCL_0328"/>
<protein>
    <submittedName>
        <fullName evidence="2">Membrane protein</fullName>
    </submittedName>
</protein>
<evidence type="ECO:0000313" key="2">
    <source>
        <dbReference type="EMBL" id="BAV32650.1"/>
    </source>
</evidence>
<dbReference type="Proteomes" id="UP000243180">
    <property type="component" value="Chromosome"/>
</dbReference>
<dbReference type="EMBL" id="AP014879">
    <property type="protein sequence ID" value="BAV32650.1"/>
    <property type="molecule type" value="Genomic_DNA"/>
</dbReference>
<dbReference type="RefSeq" id="WP_096359362.1">
    <property type="nucleotide sequence ID" value="NZ_AP014879.1"/>
</dbReference>
<sequence>MRRRLYFLLPDVKTAKAVFNKLLLARIEQEHVFFLAREGVSLNDLPEATMLQKSDELHGLALGLVVGGATGAVAGVVAMMFPPSGLAMGLGVILAMSLIGAIVGVWASGMIAADVPNTRLRKFSRDIEQGKILLMVDVPKDQIGEISDMIREQYPDAAARGRDPTIPAFP</sequence>
<dbReference type="OrthoDB" id="8775484at2"/>
<accession>A0A1B4XCZ6</accession>
<keyword evidence="1" id="KW-0812">Transmembrane</keyword>
<keyword evidence="1" id="KW-1133">Transmembrane helix</keyword>
<feature type="transmembrane region" description="Helical" evidence="1">
    <location>
        <begin position="60"/>
        <end position="81"/>
    </location>
</feature>
<dbReference type="InParanoid" id="A0A1B4XCZ6"/>
<proteinExistence type="predicted"/>
<evidence type="ECO:0000313" key="3">
    <source>
        <dbReference type="Proteomes" id="UP000243180"/>
    </source>
</evidence>
<organism evidence="2 3">
    <name type="scientific">Sulfuricaulis limicola</name>
    <dbReference type="NCBI Taxonomy" id="1620215"/>
    <lineage>
        <taxon>Bacteria</taxon>
        <taxon>Pseudomonadati</taxon>
        <taxon>Pseudomonadota</taxon>
        <taxon>Gammaproteobacteria</taxon>
        <taxon>Acidiferrobacterales</taxon>
        <taxon>Acidiferrobacteraceae</taxon>
        <taxon>Sulfuricaulis</taxon>
    </lineage>
</organism>
<dbReference type="AlphaFoldDB" id="A0A1B4XCZ6"/>
<evidence type="ECO:0000256" key="1">
    <source>
        <dbReference type="SAM" id="Phobius"/>
    </source>
</evidence>
<feature type="transmembrane region" description="Helical" evidence="1">
    <location>
        <begin position="87"/>
        <end position="113"/>
    </location>
</feature>
<keyword evidence="1" id="KW-0472">Membrane</keyword>
<name>A0A1B4XCZ6_9GAMM</name>
<keyword evidence="3" id="KW-1185">Reference proteome</keyword>
<reference evidence="2 3" key="1">
    <citation type="submission" date="2015-05" db="EMBL/GenBank/DDBJ databases">
        <title>Complete genome sequence of a sulfur-oxidizing gammaproteobacterium strain HA5.</title>
        <authorList>
            <person name="Miura A."/>
            <person name="Kojima H."/>
            <person name="Fukui M."/>
        </authorList>
    </citation>
    <scope>NUCLEOTIDE SEQUENCE [LARGE SCALE GENOMIC DNA]</scope>
    <source>
        <strain evidence="2 3">HA5</strain>
    </source>
</reference>
<gene>
    <name evidence="2" type="ORF">SCL_0328</name>
</gene>